<evidence type="ECO:0000256" key="4">
    <source>
        <dbReference type="SAM" id="Phobius"/>
    </source>
</evidence>
<keyword evidence="6" id="KW-1185">Reference proteome</keyword>
<dbReference type="RefSeq" id="XP_043137065.1">
    <property type="nucleotide sequence ID" value="XM_043279380.1"/>
</dbReference>
<proteinExistence type="inferred from homology"/>
<dbReference type="GO" id="GO:0033204">
    <property type="term" value="F:ribonuclease P RNA binding"/>
    <property type="evidence" value="ECO:0007669"/>
    <property type="project" value="InterPro"/>
</dbReference>
<evidence type="ECO:0000256" key="2">
    <source>
        <dbReference type="ARBA" id="ARBA00006181"/>
    </source>
</evidence>
<dbReference type="KEGG" id="ache:ACHE_41107A"/>
<gene>
    <name evidence="5" type="ORF">ACHE_41107A</name>
</gene>
<dbReference type="GO" id="GO:0006364">
    <property type="term" value="P:rRNA processing"/>
    <property type="evidence" value="ECO:0007669"/>
    <property type="project" value="TreeGrafter"/>
</dbReference>
<dbReference type="AlphaFoldDB" id="A0A7R7VPN8"/>
<dbReference type="Proteomes" id="UP000637239">
    <property type="component" value="Chromosome 4"/>
</dbReference>
<feature type="transmembrane region" description="Helical" evidence="4">
    <location>
        <begin position="256"/>
        <end position="278"/>
    </location>
</feature>
<name>A0A7R7VPN8_ASPCH</name>
<dbReference type="GO" id="GO:0001682">
    <property type="term" value="P:tRNA 5'-leader removal"/>
    <property type="evidence" value="ECO:0007669"/>
    <property type="project" value="InterPro"/>
</dbReference>
<evidence type="ECO:0000313" key="5">
    <source>
        <dbReference type="EMBL" id="BCR88543.1"/>
    </source>
</evidence>
<dbReference type="GO" id="GO:0030677">
    <property type="term" value="C:ribonuclease P complex"/>
    <property type="evidence" value="ECO:0007669"/>
    <property type="project" value="InterPro"/>
</dbReference>
<dbReference type="InterPro" id="IPR023534">
    <property type="entry name" value="Rof/RNase_P-like"/>
</dbReference>
<dbReference type="SUPFAM" id="SSF101744">
    <property type="entry name" value="Rof/RNase P subunit-like"/>
    <property type="match status" value="1"/>
</dbReference>
<dbReference type="InterPro" id="IPR036980">
    <property type="entry name" value="RNase_P/MRP_Rpp29_sf"/>
</dbReference>
<reference evidence="5" key="2">
    <citation type="submission" date="2021-02" db="EMBL/GenBank/DDBJ databases">
        <title>Aspergillus chevalieri M1 genome sequence.</title>
        <authorList>
            <person name="Kadooka C."/>
            <person name="Mori K."/>
            <person name="Futagami T."/>
        </authorList>
    </citation>
    <scope>NUCLEOTIDE SEQUENCE</scope>
    <source>
        <strain evidence="5">M1</strain>
    </source>
</reference>
<dbReference type="Gene3D" id="2.30.30.210">
    <property type="entry name" value="Ribonuclease P/MRP, subunit p29"/>
    <property type="match status" value="1"/>
</dbReference>
<dbReference type="InterPro" id="IPR002730">
    <property type="entry name" value="Rpp29/RNP1"/>
</dbReference>
<protein>
    <submittedName>
        <fullName evidence="5">Uncharacterized protein</fullName>
    </submittedName>
</protein>
<comment type="subcellular location">
    <subcellularLocation>
        <location evidence="1">Nucleus</location>
    </subcellularLocation>
</comment>
<dbReference type="PANTHER" id="PTHR13348:SF0">
    <property type="entry name" value="RIBONUCLEASE P PROTEIN SUBUNIT P29"/>
    <property type="match status" value="1"/>
</dbReference>
<reference evidence="5" key="1">
    <citation type="submission" date="2021-01" db="EMBL/GenBank/DDBJ databases">
        <authorList>
            <consortium name="Aspergillus chevalieri M1 genome sequencing consortium"/>
            <person name="Kazuki M."/>
            <person name="Futagami T."/>
        </authorList>
    </citation>
    <scope>NUCLEOTIDE SEQUENCE</scope>
    <source>
        <strain evidence="5">M1</strain>
    </source>
</reference>
<evidence type="ECO:0000256" key="3">
    <source>
        <dbReference type="SAM" id="MobiDB-lite"/>
    </source>
</evidence>
<dbReference type="GO" id="GO:0000172">
    <property type="term" value="C:ribonuclease MRP complex"/>
    <property type="evidence" value="ECO:0007669"/>
    <property type="project" value="InterPro"/>
</dbReference>
<dbReference type="EMBL" id="AP024419">
    <property type="protein sequence ID" value="BCR88543.1"/>
    <property type="molecule type" value="Genomic_DNA"/>
</dbReference>
<dbReference type="InterPro" id="IPR016848">
    <property type="entry name" value="RNase_P/MRP_Rpp29-subunit"/>
</dbReference>
<dbReference type="PANTHER" id="PTHR13348">
    <property type="entry name" value="RIBONUCLEASE P SUBUNIT P29"/>
    <property type="match status" value="1"/>
</dbReference>
<evidence type="ECO:0000313" key="6">
    <source>
        <dbReference type="Proteomes" id="UP000637239"/>
    </source>
</evidence>
<feature type="region of interest" description="Disordered" evidence="3">
    <location>
        <begin position="61"/>
        <end position="80"/>
    </location>
</feature>
<evidence type="ECO:0000256" key="1">
    <source>
        <dbReference type="ARBA" id="ARBA00004123"/>
    </source>
</evidence>
<sequence>MSLETSFPSLFIVILHSYLCFLFFFLVRWTLLTDIQSHVDPPISLSLITIFFPLPTSLLPSPPPTTKPQTPKMTQPPPPKQHIAQTLLTRAHPPETAETLFTERIKQKPLYLRPTSPTASDNRTRRRHHRLRKKEYFLRKQRPKPLSAKEKRASGIYELGEDEAKYEVFRGLNALWVRYMQEVLDLRSDGSTGTGGGMVTALSHGSKLVSADFHGAEIEVVRSGCAGRVGMRGIVVRDTKFTFVVVTEKDEVKSKFFLFLLRWFGCGVGVVLMVATSYSEGTNDYSLSRAVTEASDRCRRRCGYRDEGG</sequence>
<dbReference type="GO" id="GO:0005634">
    <property type="term" value="C:nucleus"/>
    <property type="evidence" value="ECO:0007669"/>
    <property type="project" value="UniProtKB-SubCell"/>
</dbReference>
<feature type="transmembrane region" description="Helical" evidence="4">
    <location>
        <begin position="6"/>
        <end position="27"/>
    </location>
</feature>
<keyword evidence="4" id="KW-0472">Membrane</keyword>
<dbReference type="GeneID" id="66982901"/>
<accession>A0A7R7VPN8</accession>
<comment type="similarity">
    <text evidence="2">Belongs to the eukaryotic/archaeal RNase P protein component 1 family.</text>
</comment>
<feature type="region of interest" description="Disordered" evidence="3">
    <location>
        <begin position="112"/>
        <end position="132"/>
    </location>
</feature>
<dbReference type="Pfam" id="PF01868">
    <property type="entry name" value="RNase_P-MRP_p29"/>
    <property type="match status" value="1"/>
</dbReference>
<keyword evidence="4" id="KW-1133">Transmembrane helix</keyword>
<keyword evidence="4" id="KW-0812">Transmembrane</keyword>
<organism evidence="5 6">
    <name type="scientific">Aspergillus chevalieri</name>
    <name type="common">Eurotium chevalieri</name>
    <dbReference type="NCBI Taxonomy" id="182096"/>
    <lineage>
        <taxon>Eukaryota</taxon>
        <taxon>Fungi</taxon>
        <taxon>Dikarya</taxon>
        <taxon>Ascomycota</taxon>
        <taxon>Pezizomycotina</taxon>
        <taxon>Eurotiomycetes</taxon>
        <taxon>Eurotiomycetidae</taxon>
        <taxon>Eurotiales</taxon>
        <taxon>Aspergillaceae</taxon>
        <taxon>Aspergillus</taxon>
        <taxon>Aspergillus subgen. Aspergillus</taxon>
    </lineage>
</organism>